<proteinExistence type="predicted"/>
<organism evidence="2 3">
    <name type="scientific">Desulfurispira natronophila</name>
    <dbReference type="NCBI Taxonomy" id="682562"/>
    <lineage>
        <taxon>Bacteria</taxon>
        <taxon>Pseudomonadati</taxon>
        <taxon>Chrysiogenota</taxon>
        <taxon>Chrysiogenia</taxon>
        <taxon>Chrysiogenales</taxon>
        <taxon>Chrysiogenaceae</taxon>
        <taxon>Desulfurispira</taxon>
    </lineage>
</organism>
<dbReference type="AlphaFoldDB" id="A0A7W7Y506"/>
<gene>
    <name evidence="2" type="ORF">HNR37_001533</name>
</gene>
<dbReference type="EMBL" id="JACHID010000008">
    <property type="protein sequence ID" value="MBB5022205.1"/>
    <property type="molecule type" value="Genomic_DNA"/>
</dbReference>
<evidence type="ECO:0000313" key="3">
    <source>
        <dbReference type="Proteomes" id="UP000528322"/>
    </source>
</evidence>
<name>A0A7W7Y506_9BACT</name>
<dbReference type="InterPro" id="IPR035919">
    <property type="entry name" value="EAL_sf"/>
</dbReference>
<evidence type="ECO:0000313" key="2">
    <source>
        <dbReference type="EMBL" id="MBB5022205.1"/>
    </source>
</evidence>
<dbReference type="GO" id="GO:0071111">
    <property type="term" value="F:cyclic-guanylate-specific phosphodiesterase activity"/>
    <property type="evidence" value="ECO:0007669"/>
    <property type="project" value="InterPro"/>
</dbReference>
<reference evidence="2 3" key="1">
    <citation type="submission" date="2020-08" db="EMBL/GenBank/DDBJ databases">
        <title>Genomic Encyclopedia of Type Strains, Phase IV (KMG-IV): sequencing the most valuable type-strain genomes for metagenomic binning, comparative biology and taxonomic classification.</title>
        <authorList>
            <person name="Goeker M."/>
        </authorList>
    </citation>
    <scope>NUCLEOTIDE SEQUENCE [LARGE SCALE GENOMIC DNA]</scope>
    <source>
        <strain evidence="2 3">DSM 22071</strain>
    </source>
</reference>
<comment type="caution">
    <text evidence="2">The sequence shown here is derived from an EMBL/GenBank/DDBJ whole genome shotgun (WGS) entry which is preliminary data.</text>
</comment>
<evidence type="ECO:0000259" key="1">
    <source>
        <dbReference type="PROSITE" id="PS50883"/>
    </source>
</evidence>
<dbReference type="Proteomes" id="UP000528322">
    <property type="component" value="Unassembled WGS sequence"/>
</dbReference>
<sequence length="188" mass="21512">MQESDLSFEWQDSLRYVDYAFQPVVNPVSGSTFGVEALIRGTENIPFLAGESNSIDAYFDRAYQEGVLFSLDVALRHKVFQKFTTFPTYGNLKLFYNYDQRMMKMANYQPFLMEKLLGHYGLSSSQVCVELSEKHRVNYNNGLKLTVAVGSQKSRGFLVAIDDFGVGYSSFELLYHSDPDIIKLIAFW</sequence>
<dbReference type="InterPro" id="IPR050706">
    <property type="entry name" value="Cyclic-di-GMP_PDE-like"/>
</dbReference>
<keyword evidence="3" id="KW-1185">Reference proteome</keyword>
<dbReference type="PANTHER" id="PTHR33121:SF76">
    <property type="entry name" value="SIGNALING PROTEIN"/>
    <property type="match status" value="1"/>
</dbReference>
<protein>
    <submittedName>
        <fullName evidence="2">EAL domain-containing protein (Putative c-di-GMP-specific phosphodiesterase class I)</fullName>
    </submittedName>
</protein>
<dbReference type="PANTHER" id="PTHR33121">
    <property type="entry name" value="CYCLIC DI-GMP PHOSPHODIESTERASE PDEF"/>
    <property type="match status" value="1"/>
</dbReference>
<dbReference type="InterPro" id="IPR001633">
    <property type="entry name" value="EAL_dom"/>
</dbReference>
<dbReference type="PROSITE" id="PS50883">
    <property type="entry name" value="EAL"/>
    <property type="match status" value="1"/>
</dbReference>
<feature type="domain" description="EAL" evidence="1">
    <location>
        <begin position="1"/>
        <end position="188"/>
    </location>
</feature>
<dbReference type="Pfam" id="PF00563">
    <property type="entry name" value="EAL"/>
    <property type="match status" value="1"/>
</dbReference>
<dbReference type="SUPFAM" id="SSF141868">
    <property type="entry name" value="EAL domain-like"/>
    <property type="match status" value="1"/>
</dbReference>
<accession>A0A7W7Y506</accession>
<dbReference type="Gene3D" id="3.20.20.450">
    <property type="entry name" value="EAL domain"/>
    <property type="match status" value="1"/>
</dbReference>